<dbReference type="Gene3D" id="3.30.830.10">
    <property type="entry name" value="Metalloenzyme, LuxS/M16 peptidase-like"/>
    <property type="match status" value="2"/>
</dbReference>
<feature type="transmembrane region" description="Helical" evidence="1">
    <location>
        <begin position="504"/>
        <end position="523"/>
    </location>
</feature>
<evidence type="ECO:0000313" key="3">
    <source>
        <dbReference type="Proteomes" id="UP000809587"/>
    </source>
</evidence>
<name>A0ABS2JEA5_9ACTN</name>
<reference evidence="2 3" key="1">
    <citation type="submission" date="2021-02" db="EMBL/GenBank/DDBJ databases">
        <authorList>
            <person name="Lee D.-H."/>
        </authorList>
    </citation>
    <scope>NUCLEOTIDE SEQUENCE [LARGE SCALE GENOMIC DNA]</scope>
    <source>
        <strain evidence="2 3">MMS20-R2-29</strain>
    </source>
</reference>
<dbReference type="RefSeq" id="WP_204960077.1">
    <property type="nucleotide sequence ID" value="NZ_JAFEUO010000005.1"/>
</dbReference>
<keyword evidence="1" id="KW-0472">Membrane</keyword>
<dbReference type="InterPro" id="IPR011249">
    <property type="entry name" value="Metalloenz_LuxS/M16"/>
</dbReference>
<keyword evidence="1" id="KW-0812">Transmembrane</keyword>
<dbReference type="EMBL" id="JAFEUO010000005">
    <property type="protein sequence ID" value="MBM7084877.1"/>
    <property type="molecule type" value="Genomic_DNA"/>
</dbReference>
<sequence>MIRQTEVDGVPALVAPTGGPSRAGLVFRVGQADETLARRGITHLLEHLVLHPLGDADYHYNGVTGTTATHFHLQGPVDAVGSFLTGVCRSLRDLDTGRIDVERSIVLTEEGGRATGPLDSLPLWRHGARDHGLVSFPQWGLHGVLADDLRDWAARYFTRENAVLWFAGETLPDGLTLDLPAGERHPVPAASSALPTTPACYTGDSYTTALDAVVRHRPAAQVLAGVLERQLFRALRQEAGLSYTAATTYDVRGDGFAVLTAFADALPGNQDAALGGFLDVLAALRVGRVDEADVTAVVTRAIDSLTADDADAVRLPGAAFHLLTGQPVLQCGELVSALKAVDVDAVREAAAEALGTALLMTPRGTSAGWAGYAQAPTGTTEEAGPTQGVTYPYIGDPSRRLVVGAEKAVAAGPGALATTVRFDDCAVLLSYPDGGRLLVGADAASVRIEPTLHRGVDVAAIDARVPIERQVRMPARDPDQVPVPRPAQDAPAVPVARHTATEKLTLGVLALVTLVSGGLALGLTVGMALGVTSLRVLPVVGCWITAGYFGRKLREQWRER</sequence>
<comment type="caution">
    <text evidence="2">The sequence shown here is derived from an EMBL/GenBank/DDBJ whole genome shotgun (WGS) entry which is preliminary data.</text>
</comment>
<organism evidence="2 3">
    <name type="scientific">Micromonospora humidisoli</name>
    <dbReference type="NCBI Taxonomy" id="2807622"/>
    <lineage>
        <taxon>Bacteria</taxon>
        <taxon>Bacillati</taxon>
        <taxon>Actinomycetota</taxon>
        <taxon>Actinomycetes</taxon>
        <taxon>Micromonosporales</taxon>
        <taxon>Micromonosporaceae</taxon>
        <taxon>Micromonospora</taxon>
    </lineage>
</organism>
<protein>
    <submittedName>
        <fullName evidence="2">Insulinase family protein</fullName>
    </submittedName>
</protein>
<keyword evidence="3" id="KW-1185">Reference proteome</keyword>
<proteinExistence type="predicted"/>
<evidence type="ECO:0000313" key="2">
    <source>
        <dbReference type="EMBL" id="MBM7084877.1"/>
    </source>
</evidence>
<dbReference type="Proteomes" id="UP000809587">
    <property type="component" value="Unassembled WGS sequence"/>
</dbReference>
<dbReference type="SUPFAM" id="SSF63411">
    <property type="entry name" value="LuxS/MPP-like metallohydrolase"/>
    <property type="match status" value="2"/>
</dbReference>
<evidence type="ECO:0000256" key="1">
    <source>
        <dbReference type="SAM" id="Phobius"/>
    </source>
</evidence>
<gene>
    <name evidence="2" type="ORF">JQN84_20380</name>
</gene>
<accession>A0ABS2JEA5</accession>
<keyword evidence="1" id="KW-1133">Transmembrane helix</keyword>
<feature type="transmembrane region" description="Helical" evidence="1">
    <location>
        <begin position="529"/>
        <end position="550"/>
    </location>
</feature>